<comment type="caution">
    <text evidence="2">The sequence shown here is derived from an EMBL/GenBank/DDBJ whole genome shotgun (WGS) entry which is preliminary data.</text>
</comment>
<evidence type="ECO:0000256" key="1">
    <source>
        <dbReference type="SAM" id="Phobius"/>
    </source>
</evidence>
<keyword evidence="1" id="KW-0472">Membrane</keyword>
<keyword evidence="1" id="KW-1133">Transmembrane helix</keyword>
<dbReference type="Proteomes" id="UP001303899">
    <property type="component" value="Unassembled WGS sequence"/>
</dbReference>
<keyword evidence="1" id="KW-0812">Transmembrane</keyword>
<protein>
    <submittedName>
        <fullName evidence="2">Uncharacterized protein</fullName>
    </submittedName>
</protein>
<proteinExistence type="predicted"/>
<keyword evidence="3" id="KW-1185">Reference proteome</keyword>
<evidence type="ECO:0000313" key="3">
    <source>
        <dbReference type="Proteomes" id="UP001303899"/>
    </source>
</evidence>
<name>A0ABU5S2B1_9BACT</name>
<gene>
    <name evidence="2" type="ORF">VB776_06820</name>
</gene>
<feature type="transmembrane region" description="Helical" evidence="1">
    <location>
        <begin position="242"/>
        <end position="264"/>
    </location>
</feature>
<reference evidence="2 3" key="1">
    <citation type="submission" date="2023-12" db="EMBL/GenBank/DDBJ databases">
        <title>Novel species of the genus Arcicella isolated from rivers.</title>
        <authorList>
            <person name="Lu H."/>
        </authorList>
    </citation>
    <scope>NUCLEOTIDE SEQUENCE [LARGE SCALE GENOMIC DNA]</scope>
    <source>
        <strain evidence="2 3">DC2W</strain>
    </source>
</reference>
<dbReference type="EMBL" id="JAYGIL010000006">
    <property type="protein sequence ID" value="MEA5402619.1"/>
    <property type="molecule type" value="Genomic_DNA"/>
</dbReference>
<dbReference type="RefSeq" id="WP_323327336.1">
    <property type="nucleotide sequence ID" value="NZ_JAYGIL010000006.1"/>
</dbReference>
<accession>A0ABU5S2B1</accession>
<sequence>MAYTKRKVALVDISAKVGFTRLTEIASAIQIQMQRDVAPHWGIEADVVAFKYESEVPNEYWIASVVDSIPERTGINGYHSFTGTGDARRAYCKVIYRNWTDFDFTQSRFEKVVSEEIIEMCINPFLENRLVGTDPEFPDRTATFLVELGDPGNRLDIGYYINDVFVTDFIYPSYYNAIHVDGTKYDHLGLIPKPYSIVDGGYQIFQRAGQWYNALKIKGKLYFIKQGEDIPQQASEDINSTFLMWFFGVFILVFFLIILLGKIFKSKY</sequence>
<evidence type="ECO:0000313" key="2">
    <source>
        <dbReference type="EMBL" id="MEA5402619.1"/>
    </source>
</evidence>
<organism evidence="2 3">
    <name type="scientific">Arcicella gelida</name>
    <dbReference type="NCBI Taxonomy" id="2984195"/>
    <lineage>
        <taxon>Bacteria</taxon>
        <taxon>Pseudomonadati</taxon>
        <taxon>Bacteroidota</taxon>
        <taxon>Cytophagia</taxon>
        <taxon>Cytophagales</taxon>
        <taxon>Flectobacillaceae</taxon>
        <taxon>Arcicella</taxon>
    </lineage>
</organism>